<dbReference type="PANTHER" id="PTHR11017">
    <property type="entry name" value="LEUCINE-RICH REPEAT-CONTAINING PROTEIN"/>
    <property type="match status" value="1"/>
</dbReference>
<protein>
    <recommendedName>
        <fullName evidence="4">TIR domain-containing protein</fullName>
    </recommendedName>
</protein>
<dbReference type="InterPro" id="IPR027417">
    <property type="entry name" value="P-loop_NTPase"/>
</dbReference>
<dbReference type="Proteomes" id="UP000000226">
    <property type="component" value="Chromosome 10"/>
</dbReference>
<dbReference type="Pfam" id="PF23282">
    <property type="entry name" value="WHD_ROQ1"/>
    <property type="match status" value="1"/>
</dbReference>
<evidence type="ECO:0000256" key="1">
    <source>
        <dbReference type="ARBA" id="ARBA00022614"/>
    </source>
</evidence>
<evidence type="ECO:0000313" key="6">
    <source>
        <dbReference type="Proteomes" id="UP000000226"/>
    </source>
</evidence>
<dbReference type="PRINTS" id="PR00364">
    <property type="entry name" value="DISEASERSIST"/>
</dbReference>
<keyword evidence="2" id="KW-0677">Repeat</keyword>
<keyword evidence="6" id="KW-1185">Reference proteome</keyword>
<dbReference type="InterPro" id="IPR002182">
    <property type="entry name" value="NB-ARC"/>
</dbReference>
<dbReference type="GO" id="GO:0043531">
    <property type="term" value="F:ADP binding"/>
    <property type="evidence" value="ECO:0007669"/>
    <property type="project" value="InterPro"/>
</dbReference>
<accession>V7APS6</accession>
<evidence type="ECO:0000313" key="5">
    <source>
        <dbReference type="EMBL" id="ESW06201.1"/>
    </source>
</evidence>
<sequence length="733" mass="84417">MQISSSSSSSSSFLKSEPQFRYDVFINFWGADIGRKLVSHLHSVLLQAQVKTLIKEENLQEGMELEEHMRAIAATKIAIIVFSKSYTESTCCLFQLEKIIECFETFGQIILPIFYEVDPLNLSYQVDFGFGNACEELIDHKSYPLMFRWRRALNTAAGISGLDVRDFRHDAELVEKVVFRVFELLDYKDFSITQFPVGLEWHVEKVIGCIENHSTKVCMIGIWGMGGSGKTTLAKAIYNRIYPPFIGKSFMENIREVWDPAGHVDLQTMQLKVEVGSVGMGKTMLENGLSRKRVLIVLDDVNKFDQLEKLSWNRDWFGQGTVIIITTRDVHLLNRLKVDYVYKMDVMNENESLELFSWHAFRKAKPREDFNELARNMVAYCRGLPLALEVLGSFLCDKTMEEWESVLPKAKVIPIHQIQEKLRKSYDGLSNMEKDIFLDVCCFFVGKDRGYVTDILNGCELHADIGITVLIERGLIKVERNNKLEMHPLFRDMGREIIRQSWPNEPGKRSRLWFQDDVQHVLKKMTGTEATQGLSLKLHSTSTDCFKARAFKKMKRLRLLQLDHVKLTGDYGYLSKQLRWICWQGFPSKYIPNNFHMENVIAIDLKHSHLQLVWKQPQVLKWLKFLNLSHSKFLRETPDFSGLPSLEKLILKDCPSLCTVHQSIGDLHNLLLLNLKDCTSLSNLPIEIYKLKSLRTFILSGCFKVNILEEDIAQMKSLITLVAENTAVKTSVL</sequence>
<dbReference type="Gene3D" id="1.10.8.430">
    <property type="entry name" value="Helical domain of apoptotic protease-activating factors"/>
    <property type="match status" value="1"/>
</dbReference>
<reference evidence="6" key="1">
    <citation type="journal article" date="2014" name="Nat. Genet.">
        <title>A reference genome for common bean and genome-wide analysis of dual domestications.</title>
        <authorList>
            <person name="Schmutz J."/>
            <person name="McClean P.E."/>
            <person name="Mamidi S."/>
            <person name="Wu G.A."/>
            <person name="Cannon S.B."/>
            <person name="Grimwood J."/>
            <person name="Jenkins J."/>
            <person name="Shu S."/>
            <person name="Song Q."/>
            <person name="Chavarro C."/>
            <person name="Torres-Torres M."/>
            <person name="Geffroy V."/>
            <person name="Moghaddam S.M."/>
            <person name="Gao D."/>
            <person name="Abernathy B."/>
            <person name="Barry K."/>
            <person name="Blair M."/>
            <person name="Brick M.A."/>
            <person name="Chovatia M."/>
            <person name="Gepts P."/>
            <person name="Goodstein D.M."/>
            <person name="Gonzales M."/>
            <person name="Hellsten U."/>
            <person name="Hyten D.L."/>
            <person name="Jia G."/>
            <person name="Kelly J.D."/>
            <person name="Kudrna D."/>
            <person name="Lee R."/>
            <person name="Richard M.M."/>
            <person name="Miklas P.N."/>
            <person name="Osorno J.M."/>
            <person name="Rodrigues J."/>
            <person name="Thareau V."/>
            <person name="Urrea C.A."/>
            <person name="Wang M."/>
            <person name="Yu Y."/>
            <person name="Zhang M."/>
            <person name="Wing R.A."/>
            <person name="Cregan P.B."/>
            <person name="Rokhsar D.S."/>
            <person name="Jackson S.A."/>
        </authorList>
    </citation>
    <scope>NUCLEOTIDE SEQUENCE [LARGE SCALE GENOMIC DNA]</scope>
    <source>
        <strain evidence="6">cv. G19833</strain>
    </source>
</reference>
<keyword evidence="1" id="KW-0433">Leucine-rich repeat</keyword>
<dbReference type="Gene3D" id="3.40.50.10140">
    <property type="entry name" value="Toll/interleukin-1 receptor homology (TIR) domain"/>
    <property type="match status" value="1"/>
</dbReference>
<dbReference type="AlphaFoldDB" id="V7APS6"/>
<dbReference type="GO" id="GO:0007165">
    <property type="term" value="P:signal transduction"/>
    <property type="evidence" value="ECO:0007669"/>
    <property type="project" value="InterPro"/>
</dbReference>
<dbReference type="InterPro" id="IPR058192">
    <property type="entry name" value="WHD_ROQ1-like"/>
</dbReference>
<dbReference type="InterPro" id="IPR000157">
    <property type="entry name" value="TIR_dom"/>
</dbReference>
<dbReference type="SMR" id="V7APS6"/>
<evidence type="ECO:0000256" key="3">
    <source>
        <dbReference type="ARBA" id="ARBA00022821"/>
    </source>
</evidence>
<evidence type="ECO:0000259" key="4">
    <source>
        <dbReference type="PROSITE" id="PS50104"/>
    </source>
</evidence>
<gene>
    <name evidence="5" type="ORF">PHAVU_010G028500g</name>
</gene>
<feature type="domain" description="TIR" evidence="4">
    <location>
        <begin position="20"/>
        <end position="185"/>
    </location>
</feature>
<dbReference type="SUPFAM" id="SSF52540">
    <property type="entry name" value="P-loop containing nucleoside triphosphate hydrolases"/>
    <property type="match status" value="1"/>
</dbReference>
<dbReference type="InterPro" id="IPR042197">
    <property type="entry name" value="Apaf_helical"/>
</dbReference>
<dbReference type="SMART" id="SM00255">
    <property type="entry name" value="TIR"/>
    <property type="match status" value="1"/>
</dbReference>
<dbReference type="Gene3D" id="3.80.10.10">
    <property type="entry name" value="Ribonuclease Inhibitor"/>
    <property type="match status" value="1"/>
</dbReference>
<evidence type="ECO:0000256" key="2">
    <source>
        <dbReference type="ARBA" id="ARBA00022737"/>
    </source>
</evidence>
<dbReference type="InterPro" id="IPR036390">
    <property type="entry name" value="WH_DNA-bd_sf"/>
</dbReference>
<name>V7APS6_PHAVU</name>
<dbReference type="SUPFAM" id="SSF46785">
    <property type="entry name" value="Winged helix' DNA-binding domain"/>
    <property type="match status" value="1"/>
</dbReference>
<keyword evidence="3" id="KW-0611">Plant defense</keyword>
<dbReference type="Gene3D" id="3.40.50.300">
    <property type="entry name" value="P-loop containing nucleotide triphosphate hydrolases"/>
    <property type="match status" value="1"/>
</dbReference>
<dbReference type="PROSITE" id="PS50104">
    <property type="entry name" value="TIR"/>
    <property type="match status" value="1"/>
</dbReference>
<dbReference type="Gramene" id="ESW06201">
    <property type="protein sequence ID" value="ESW06201"/>
    <property type="gene ID" value="PHAVU_010G028500g"/>
</dbReference>
<dbReference type="eggNOG" id="ENOG502QQJE">
    <property type="taxonomic scope" value="Eukaryota"/>
</dbReference>
<dbReference type="SUPFAM" id="SSF52200">
    <property type="entry name" value="Toll/Interleukin receptor TIR domain"/>
    <property type="match status" value="1"/>
</dbReference>
<proteinExistence type="predicted"/>
<dbReference type="GO" id="GO:0006952">
    <property type="term" value="P:defense response"/>
    <property type="evidence" value="ECO:0007669"/>
    <property type="project" value="UniProtKB-KW"/>
</dbReference>
<dbReference type="InterPro" id="IPR044974">
    <property type="entry name" value="Disease_R_plants"/>
</dbReference>
<dbReference type="Pfam" id="PF00931">
    <property type="entry name" value="NB-ARC"/>
    <property type="match status" value="1"/>
</dbReference>
<dbReference type="PANTHER" id="PTHR11017:SF560">
    <property type="entry name" value="RESISTANCE PROTEIN (TIR-NBS-LRR CLASS), PUTATIVE-RELATED"/>
    <property type="match status" value="1"/>
</dbReference>
<dbReference type="OrthoDB" id="1936883at2759"/>
<dbReference type="EMBL" id="CM002297">
    <property type="protein sequence ID" value="ESW06201.1"/>
    <property type="molecule type" value="Genomic_DNA"/>
</dbReference>
<dbReference type="SUPFAM" id="SSF52058">
    <property type="entry name" value="L domain-like"/>
    <property type="match status" value="1"/>
</dbReference>
<organism evidence="5 6">
    <name type="scientific">Phaseolus vulgaris</name>
    <name type="common">Kidney bean</name>
    <name type="synonym">French bean</name>
    <dbReference type="NCBI Taxonomy" id="3885"/>
    <lineage>
        <taxon>Eukaryota</taxon>
        <taxon>Viridiplantae</taxon>
        <taxon>Streptophyta</taxon>
        <taxon>Embryophyta</taxon>
        <taxon>Tracheophyta</taxon>
        <taxon>Spermatophyta</taxon>
        <taxon>Magnoliopsida</taxon>
        <taxon>eudicotyledons</taxon>
        <taxon>Gunneridae</taxon>
        <taxon>Pentapetalae</taxon>
        <taxon>rosids</taxon>
        <taxon>fabids</taxon>
        <taxon>Fabales</taxon>
        <taxon>Fabaceae</taxon>
        <taxon>Papilionoideae</taxon>
        <taxon>50 kb inversion clade</taxon>
        <taxon>NPAAA clade</taxon>
        <taxon>indigoferoid/millettioid clade</taxon>
        <taxon>Phaseoleae</taxon>
        <taxon>Phaseolus</taxon>
    </lineage>
</organism>
<dbReference type="InterPro" id="IPR032675">
    <property type="entry name" value="LRR_dom_sf"/>
</dbReference>
<dbReference type="InterPro" id="IPR035897">
    <property type="entry name" value="Toll_tir_struct_dom_sf"/>
</dbReference>
<dbReference type="Pfam" id="PF01582">
    <property type="entry name" value="TIR"/>
    <property type="match status" value="1"/>
</dbReference>